<accession>A0ABQ5A7T8</accession>
<dbReference type="Proteomes" id="UP001151760">
    <property type="component" value="Unassembled WGS sequence"/>
</dbReference>
<dbReference type="EMBL" id="BQNB010011984">
    <property type="protein sequence ID" value="GJS97696.1"/>
    <property type="molecule type" value="Genomic_DNA"/>
</dbReference>
<evidence type="ECO:0008006" key="4">
    <source>
        <dbReference type="Google" id="ProtNLM"/>
    </source>
</evidence>
<evidence type="ECO:0000313" key="2">
    <source>
        <dbReference type="EMBL" id="GJS97696.1"/>
    </source>
</evidence>
<feature type="region of interest" description="Disordered" evidence="1">
    <location>
        <begin position="34"/>
        <end position="91"/>
    </location>
</feature>
<organism evidence="2 3">
    <name type="scientific">Tanacetum coccineum</name>
    <dbReference type="NCBI Taxonomy" id="301880"/>
    <lineage>
        <taxon>Eukaryota</taxon>
        <taxon>Viridiplantae</taxon>
        <taxon>Streptophyta</taxon>
        <taxon>Embryophyta</taxon>
        <taxon>Tracheophyta</taxon>
        <taxon>Spermatophyta</taxon>
        <taxon>Magnoliopsida</taxon>
        <taxon>eudicotyledons</taxon>
        <taxon>Gunneridae</taxon>
        <taxon>Pentapetalae</taxon>
        <taxon>asterids</taxon>
        <taxon>campanulids</taxon>
        <taxon>Asterales</taxon>
        <taxon>Asteraceae</taxon>
        <taxon>Asteroideae</taxon>
        <taxon>Anthemideae</taxon>
        <taxon>Anthemidinae</taxon>
        <taxon>Tanacetum</taxon>
    </lineage>
</organism>
<reference evidence="2" key="1">
    <citation type="journal article" date="2022" name="Int. J. Mol. Sci.">
        <title>Draft Genome of Tanacetum Coccineum: Genomic Comparison of Closely Related Tanacetum-Family Plants.</title>
        <authorList>
            <person name="Yamashiro T."/>
            <person name="Shiraishi A."/>
            <person name="Nakayama K."/>
            <person name="Satake H."/>
        </authorList>
    </citation>
    <scope>NUCLEOTIDE SEQUENCE</scope>
</reference>
<feature type="compositionally biased region" description="Basic residues" evidence="1">
    <location>
        <begin position="55"/>
        <end position="68"/>
    </location>
</feature>
<evidence type="ECO:0000313" key="3">
    <source>
        <dbReference type="Proteomes" id="UP001151760"/>
    </source>
</evidence>
<proteinExistence type="predicted"/>
<evidence type="ECO:0000256" key="1">
    <source>
        <dbReference type="SAM" id="MobiDB-lite"/>
    </source>
</evidence>
<feature type="compositionally biased region" description="Low complexity" evidence="1">
    <location>
        <begin position="74"/>
        <end position="83"/>
    </location>
</feature>
<reference evidence="2" key="2">
    <citation type="submission" date="2022-01" db="EMBL/GenBank/DDBJ databases">
        <authorList>
            <person name="Yamashiro T."/>
            <person name="Shiraishi A."/>
            <person name="Satake H."/>
            <person name="Nakayama K."/>
        </authorList>
    </citation>
    <scope>NUCLEOTIDE SEQUENCE</scope>
</reference>
<sequence length="408" mass="46429">MRLIISRLQIPILVLSQRGESFARTHVSYLKKHPKWDAPKPLDADDHTEIFGPRVRPRPPGKPRPAKKTKSETTESSGGSQSGFISESLSEDLRRKLQATESAYEEKKEKELAYMECKELEFLMIDAEGDHPKAANKGEASEKEKAPTIFMVQPWERVTRQKTTQSFSLSPKILFPPLENDGGEDHPMVIQSEIGGHLVHRMYMEGGSAFEVLYEHCFNRLRPKIKSQMIPATTLLLGFNREISWLLGQISLLVSLGDKEHSTSVLDEFHGVVTLQSSRVAPIECRMVIESLTRPDPKTPAAKGIKMAIHPEYPDQTFTIGGSLIKKERMELCDLLKSNLDVFSWKLTDMTRVPQYIVEHLLNIREGCSPIRQKKRGQALDRNKAINEEVSKLVEADIMREVHYHNWL</sequence>
<gene>
    <name evidence="2" type="ORF">Tco_0804664</name>
</gene>
<feature type="compositionally biased region" description="Basic and acidic residues" evidence="1">
    <location>
        <begin position="35"/>
        <end position="49"/>
    </location>
</feature>
<keyword evidence="3" id="KW-1185">Reference proteome</keyword>
<name>A0ABQ5A7T8_9ASTR</name>
<comment type="caution">
    <text evidence="2">The sequence shown here is derived from an EMBL/GenBank/DDBJ whole genome shotgun (WGS) entry which is preliminary data.</text>
</comment>
<protein>
    <recommendedName>
        <fullName evidence="4">Reverse transcriptase domain-containing protein</fullName>
    </recommendedName>
</protein>